<comment type="caution">
    <text evidence="1">The sequence shown here is derived from an EMBL/GenBank/DDBJ whole genome shotgun (WGS) entry which is preliminary data.</text>
</comment>
<organism evidence="1 2">
    <name type="scientific">Citrobacter freundii</name>
    <dbReference type="NCBI Taxonomy" id="546"/>
    <lineage>
        <taxon>Bacteria</taxon>
        <taxon>Pseudomonadati</taxon>
        <taxon>Pseudomonadota</taxon>
        <taxon>Gammaproteobacteria</taxon>
        <taxon>Enterobacterales</taxon>
        <taxon>Enterobacteriaceae</taxon>
        <taxon>Citrobacter</taxon>
        <taxon>Citrobacter freundii complex</taxon>
    </lineage>
</organism>
<sequence length="43" mass="4830">MSKTLSDDMERVAGDLLQDLVGYFADTLKAPRWLKTEDGVMVL</sequence>
<proteinExistence type="predicted"/>
<protein>
    <submittedName>
        <fullName evidence="1">Uncharacterized protein</fullName>
    </submittedName>
</protein>
<dbReference type="AlphaFoldDB" id="A0A7G2IHL8"/>
<name>A0A7G2IHL8_CITFR</name>
<evidence type="ECO:0000313" key="1">
    <source>
        <dbReference type="EMBL" id="CDL35972.1"/>
    </source>
</evidence>
<reference evidence="1 2" key="1">
    <citation type="submission" date="2013-10" db="EMBL/GenBank/DDBJ databases">
        <title>Antibiotic resistance diversity of beta-lactamase producers in the General Hospital Vienna.</title>
        <authorList>
            <person name="Barisic I."/>
            <person name="Mitteregger D."/>
            <person name="Hirschl A.M."/>
            <person name="Noehammer C."/>
            <person name="Wiesinger-Mayr H."/>
        </authorList>
    </citation>
    <scope>NUCLEOTIDE SEQUENCE [LARGE SCALE GENOMIC DNA]</scope>
    <source>
        <strain evidence="1 2">ISC11</strain>
    </source>
</reference>
<accession>A0A7G2IHL8</accession>
<evidence type="ECO:0000313" key="2">
    <source>
        <dbReference type="Proteomes" id="UP000019194"/>
    </source>
</evidence>
<dbReference type="Proteomes" id="UP000019194">
    <property type="component" value="Unassembled WGS sequence"/>
</dbReference>
<dbReference type="EMBL" id="CBWP010000003">
    <property type="protein sequence ID" value="CDL35972.1"/>
    <property type="molecule type" value="Genomic_DNA"/>
</dbReference>